<accession>A0A7W4JYX9</accession>
<dbReference type="SUPFAM" id="SSF51182">
    <property type="entry name" value="RmlC-like cupins"/>
    <property type="match status" value="1"/>
</dbReference>
<dbReference type="RefSeq" id="WP_183008707.1">
    <property type="nucleotide sequence ID" value="NZ_JABEQP010000003.1"/>
</dbReference>
<dbReference type="CDD" id="cd06989">
    <property type="entry name" value="cupin_DRT102"/>
    <property type="match status" value="1"/>
</dbReference>
<reference evidence="2 3" key="1">
    <citation type="submission" date="2020-04" db="EMBL/GenBank/DDBJ databases">
        <title>Description of novel Gluconacetobacter.</title>
        <authorList>
            <person name="Sombolestani A."/>
        </authorList>
    </citation>
    <scope>NUCLEOTIDE SEQUENCE [LARGE SCALE GENOMIC DNA]</scope>
    <source>
        <strain evidence="2 3">LMG 22058</strain>
    </source>
</reference>
<dbReference type="AlphaFoldDB" id="A0A7W4JYX9"/>
<dbReference type="InterPro" id="IPR011051">
    <property type="entry name" value="RmlC_Cupin_sf"/>
</dbReference>
<feature type="domain" description="Cupin type-2" evidence="1">
    <location>
        <begin position="97"/>
        <end position="160"/>
    </location>
</feature>
<evidence type="ECO:0000313" key="2">
    <source>
        <dbReference type="EMBL" id="MBB2197277.1"/>
    </source>
</evidence>
<protein>
    <submittedName>
        <fullName evidence="2">Cupin domain-containing protein</fullName>
    </submittedName>
</protein>
<proteinExistence type="predicted"/>
<evidence type="ECO:0000259" key="1">
    <source>
        <dbReference type="Pfam" id="PF07883"/>
    </source>
</evidence>
<dbReference type="EMBL" id="JABEQP010000003">
    <property type="protein sequence ID" value="MBB2197277.1"/>
    <property type="molecule type" value="Genomic_DNA"/>
</dbReference>
<dbReference type="InterPro" id="IPR014710">
    <property type="entry name" value="RmlC-like_jellyroll"/>
</dbReference>
<dbReference type="Proteomes" id="UP000530320">
    <property type="component" value="Unassembled WGS sequence"/>
</dbReference>
<gene>
    <name evidence="2" type="ORF">HLH44_07355</name>
</gene>
<evidence type="ECO:0000313" key="3">
    <source>
        <dbReference type="Proteomes" id="UP000530320"/>
    </source>
</evidence>
<name>A0A7W4JYX9_9PROT</name>
<sequence length="188" mass="20371">MVASGRTRRRFSKGGMGWKRVAVMLWGDSTMFRIPFLALLVTVGFATVGPGARAEERPIVLTPQDIRWQAAPADFPKGIEIAYVYGNVAQPGPFVIRVKMPAHAQIAPHTHNMDETLTVLSGHFTHYIGKSFTGAQTNELATGGFVHLPRETPHALRTADASVIMEISGVGPFGMTYVNPGDDPSKAE</sequence>
<organism evidence="2 3">
    <name type="scientific">Gluconacetobacter dulcium</name>
    <dbReference type="NCBI Taxonomy" id="2729096"/>
    <lineage>
        <taxon>Bacteria</taxon>
        <taxon>Pseudomonadati</taxon>
        <taxon>Pseudomonadota</taxon>
        <taxon>Alphaproteobacteria</taxon>
        <taxon>Acetobacterales</taxon>
        <taxon>Acetobacteraceae</taxon>
        <taxon>Gluconacetobacter</taxon>
    </lineage>
</organism>
<comment type="caution">
    <text evidence="2">The sequence shown here is derived from an EMBL/GenBank/DDBJ whole genome shotgun (WGS) entry which is preliminary data.</text>
</comment>
<dbReference type="InterPro" id="IPR013096">
    <property type="entry name" value="Cupin_2"/>
</dbReference>
<dbReference type="Gene3D" id="2.60.120.10">
    <property type="entry name" value="Jelly Rolls"/>
    <property type="match status" value="1"/>
</dbReference>
<dbReference type="Pfam" id="PF07883">
    <property type="entry name" value="Cupin_2"/>
    <property type="match status" value="1"/>
</dbReference>